<feature type="compositionally biased region" description="Basic and acidic residues" evidence="1">
    <location>
        <begin position="1"/>
        <end position="23"/>
    </location>
</feature>
<dbReference type="OrthoDB" id="723791at2759"/>
<organism evidence="2 3">
    <name type="scientific">Carnegiea gigantea</name>
    <dbReference type="NCBI Taxonomy" id="171969"/>
    <lineage>
        <taxon>Eukaryota</taxon>
        <taxon>Viridiplantae</taxon>
        <taxon>Streptophyta</taxon>
        <taxon>Embryophyta</taxon>
        <taxon>Tracheophyta</taxon>
        <taxon>Spermatophyta</taxon>
        <taxon>Magnoliopsida</taxon>
        <taxon>eudicotyledons</taxon>
        <taxon>Gunneridae</taxon>
        <taxon>Pentapetalae</taxon>
        <taxon>Caryophyllales</taxon>
        <taxon>Cactineae</taxon>
        <taxon>Cactaceae</taxon>
        <taxon>Cactoideae</taxon>
        <taxon>Echinocereeae</taxon>
        <taxon>Carnegiea</taxon>
    </lineage>
</organism>
<accession>A0A9Q1QPR3</accession>
<gene>
    <name evidence="2" type="ORF">Cgig2_011990</name>
</gene>
<evidence type="ECO:0000313" key="3">
    <source>
        <dbReference type="Proteomes" id="UP001153076"/>
    </source>
</evidence>
<feature type="region of interest" description="Disordered" evidence="1">
    <location>
        <begin position="1"/>
        <end position="34"/>
    </location>
</feature>
<proteinExistence type="predicted"/>
<comment type="caution">
    <text evidence="2">The sequence shown here is derived from an EMBL/GenBank/DDBJ whole genome shotgun (WGS) entry which is preliminary data.</text>
</comment>
<dbReference type="Proteomes" id="UP001153076">
    <property type="component" value="Unassembled WGS sequence"/>
</dbReference>
<protein>
    <submittedName>
        <fullName evidence="2">Uncharacterized protein</fullName>
    </submittedName>
</protein>
<keyword evidence="3" id="KW-1185">Reference proteome</keyword>
<evidence type="ECO:0000256" key="1">
    <source>
        <dbReference type="SAM" id="MobiDB-lite"/>
    </source>
</evidence>
<dbReference type="AlphaFoldDB" id="A0A9Q1QPR3"/>
<sequence length="189" mass="21442">MDEGYREHIGGDEGRCTSAREEGASGGQWRGRVKARRGSRENQCLVAVMEGSDVVLPSRCTIKKLVRLNERMNVRQREAVRGTTLAPFLEYPDIGMERHLTLELIKCWVPQWKAFRVGGRRVPFSVFDIALLTGLLAIGHIRMGEYNWAQAVWRVVVDTIEDTQKKLCAGPLIEVQLNGFCLLNQVRFN</sequence>
<reference evidence="2" key="1">
    <citation type="submission" date="2022-04" db="EMBL/GenBank/DDBJ databases">
        <title>Carnegiea gigantea Genome sequencing and assembly v2.</title>
        <authorList>
            <person name="Copetti D."/>
            <person name="Sanderson M.J."/>
            <person name="Burquez A."/>
            <person name="Wojciechowski M.F."/>
        </authorList>
    </citation>
    <scope>NUCLEOTIDE SEQUENCE</scope>
    <source>
        <strain evidence="2">SGP5-SGP5p</strain>
        <tissue evidence="2">Aerial part</tissue>
    </source>
</reference>
<name>A0A9Q1QPR3_9CARY</name>
<dbReference type="EMBL" id="JAKOGI010000034">
    <property type="protein sequence ID" value="KAJ8447855.1"/>
    <property type="molecule type" value="Genomic_DNA"/>
</dbReference>
<evidence type="ECO:0000313" key="2">
    <source>
        <dbReference type="EMBL" id="KAJ8447855.1"/>
    </source>
</evidence>